<keyword evidence="1" id="KW-0812">Transmembrane</keyword>
<keyword evidence="1" id="KW-0472">Membrane</keyword>
<feature type="non-terminal residue" evidence="2">
    <location>
        <position position="1"/>
    </location>
</feature>
<comment type="caution">
    <text evidence="2">The sequence shown here is derived from an EMBL/GenBank/DDBJ whole genome shotgun (WGS) entry which is preliminary data.</text>
</comment>
<dbReference type="Proteomes" id="UP000023152">
    <property type="component" value="Unassembled WGS sequence"/>
</dbReference>
<dbReference type="AlphaFoldDB" id="X6NZX6"/>
<protein>
    <submittedName>
        <fullName evidence="2">Uncharacterized protein</fullName>
    </submittedName>
</protein>
<keyword evidence="3" id="KW-1185">Reference proteome</keyword>
<evidence type="ECO:0000313" key="3">
    <source>
        <dbReference type="Proteomes" id="UP000023152"/>
    </source>
</evidence>
<gene>
    <name evidence="2" type="ORF">RFI_05697</name>
</gene>
<accession>X6NZX6</accession>
<proteinExistence type="predicted"/>
<dbReference type="EMBL" id="ASPP01004944">
    <property type="protein sequence ID" value="ETO31423.1"/>
    <property type="molecule type" value="Genomic_DNA"/>
</dbReference>
<organism evidence="2 3">
    <name type="scientific">Reticulomyxa filosa</name>
    <dbReference type="NCBI Taxonomy" id="46433"/>
    <lineage>
        <taxon>Eukaryota</taxon>
        <taxon>Sar</taxon>
        <taxon>Rhizaria</taxon>
        <taxon>Retaria</taxon>
        <taxon>Foraminifera</taxon>
        <taxon>Monothalamids</taxon>
        <taxon>Reticulomyxidae</taxon>
        <taxon>Reticulomyxa</taxon>
    </lineage>
</organism>
<sequence length="246" mass="29309">NKKCNNYAFPMHISYTLRDLLKKRYPNEYHRHWSESEDTRKQKIEKLRHKIVRNKRSLCWHVYNLLDSDADDEEDVALLQNYAPIIILTIVVLIIVFALAWIGVYHPTTRDWGNTSFLGYTRSTPNTPHSRSYPEKMPASPLEHASVGELKIFLDNFNIDYSTCLEKTCFIDLVKQNVKIFAKSNNDSFFFFFFEKLVSTFPGFINKYYQDKQRESFFEKTLLNVDPYPTDHIAYEVKKYWKIFKQ</sequence>
<evidence type="ECO:0000256" key="1">
    <source>
        <dbReference type="SAM" id="Phobius"/>
    </source>
</evidence>
<reference evidence="2 3" key="1">
    <citation type="journal article" date="2013" name="Curr. Biol.">
        <title>The Genome of the Foraminiferan Reticulomyxa filosa.</title>
        <authorList>
            <person name="Glockner G."/>
            <person name="Hulsmann N."/>
            <person name="Schleicher M."/>
            <person name="Noegel A.A."/>
            <person name="Eichinger L."/>
            <person name="Gallinger C."/>
            <person name="Pawlowski J."/>
            <person name="Sierra R."/>
            <person name="Euteneuer U."/>
            <person name="Pillet L."/>
            <person name="Moustafa A."/>
            <person name="Platzer M."/>
            <person name="Groth M."/>
            <person name="Szafranski K."/>
            <person name="Schliwa M."/>
        </authorList>
    </citation>
    <scope>NUCLEOTIDE SEQUENCE [LARGE SCALE GENOMIC DNA]</scope>
</reference>
<name>X6NZX6_RETFI</name>
<keyword evidence="1" id="KW-1133">Transmembrane helix</keyword>
<feature type="transmembrane region" description="Helical" evidence="1">
    <location>
        <begin position="82"/>
        <end position="104"/>
    </location>
</feature>
<evidence type="ECO:0000313" key="2">
    <source>
        <dbReference type="EMBL" id="ETO31423.1"/>
    </source>
</evidence>